<dbReference type="Proteomes" id="UP000549394">
    <property type="component" value="Unassembled WGS sequence"/>
</dbReference>
<keyword evidence="5" id="KW-1133">Transmembrane helix</keyword>
<evidence type="ECO:0000256" key="2">
    <source>
        <dbReference type="ARBA" id="ARBA00022448"/>
    </source>
</evidence>
<reference evidence="11 12" key="1">
    <citation type="submission" date="2020-08" db="EMBL/GenBank/DDBJ databases">
        <authorList>
            <person name="Hejnol A."/>
        </authorList>
    </citation>
    <scope>NUCLEOTIDE SEQUENCE [LARGE SCALE GENOMIC DNA]</scope>
</reference>
<comment type="subcellular location">
    <subcellularLocation>
        <location evidence="1 10">Cell membrane</location>
        <topology evidence="1 10">Multi-pass membrane protein</topology>
    </subcellularLocation>
</comment>
<keyword evidence="6 10" id="KW-0406">Ion transport</keyword>
<feature type="glycosylation site" description="N-linked (GlcNAc...) asparagine" evidence="9">
    <location>
        <position position="59"/>
    </location>
</feature>
<keyword evidence="8 10" id="KW-0407">Ion channel</keyword>
<dbReference type="OrthoDB" id="5867527at2759"/>
<dbReference type="GO" id="GO:0005921">
    <property type="term" value="C:gap junction"/>
    <property type="evidence" value="ECO:0007669"/>
    <property type="project" value="UniProtKB-UniRule"/>
</dbReference>
<gene>
    <name evidence="10" type="primary">inx</name>
    <name evidence="11" type="ORF">DGYR_LOCUS7823</name>
</gene>
<dbReference type="PANTHER" id="PTHR11893">
    <property type="entry name" value="INNEXIN"/>
    <property type="match status" value="1"/>
</dbReference>
<sequence length="97" mass="11025">MDTMISNVLQFGDSRLGGGDDFTDQLNSKYTVYLLVALSVIVSTNHYIAEAISCWCPNNFTDAQVEYTKSACWSRRAYRVPKVSDYYDIYTKGNDNE</sequence>
<accession>A0A7I8VTQ4</accession>
<dbReference type="GlyCosmos" id="A0A7I8VTQ4">
    <property type="glycosylation" value="1 site, No reported glycans"/>
</dbReference>
<evidence type="ECO:0000256" key="8">
    <source>
        <dbReference type="ARBA" id="ARBA00023303"/>
    </source>
</evidence>
<keyword evidence="4" id="KW-0812">Transmembrane</keyword>
<evidence type="ECO:0000256" key="1">
    <source>
        <dbReference type="ARBA" id="ARBA00004651"/>
    </source>
</evidence>
<keyword evidence="12" id="KW-1185">Reference proteome</keyword>
<dbReference type="PROSITE" id="PS51013">
    <property type="entry name" value="PANNEXIN"/>
    <property type="match status" value="1"/>
</dbReference>
<evidence type="ECO:0000256" key="9">
    <source>
        <dbReference type="PIRSR" id="PIRSR600990-52"/>
    </source>
</evidence>
<name>A0A7I8VTQ4_9ANNE</name>
<keyword evidence="7" id="KW-0472">Membrane</keyword>
<comment type="function">
    <text evidence="10">Structural component of the gap junctions.</text>
</comment>
<keyword evidence="3" id="KW-1003">Cell membrane</keyword>
<proteinExistence type="inferred from homology"/>
<dbReference type="Pfam" id="PF00876">
    <property type="entry name" value="Innexin"/>
    <property type="match status" value="1"/>
</dbReference>
<dbReference type="AlphaFoldDB" id="A0A7I8VTQ4"/>
<evidence type="ECO:0000256" key="4">
    <source>
        <dbReference type="ARBA" id="ARBA00022692"/>
    </source>
</evidence>
<dbReference type="GO" id="GO:0034220">
    <property type="term" value="P:monoatomic ion transmembrane transport"/>
    <property type="evidence" value="ECO:0007669"/>
    <property type="project" value="UniProtKB-KW"/>
</dbReference>
<evidence type="ECO:0000313" key="12">
    <source>
        <dbReference type="Proteomes" id="UP000549394"/>
    </source>
</evidence>
<dbReference type="EMBL" id="CAJFCJ010000010">
    <property type="protein sequence ID" value="CAD5119615.1"/>
    <property type="molecule type" value="Genomic_DNA"/>
</dbReference>
<comment type="similarity">
    <text evidence="10">Belongs to the pannexin family.</text>
</comment>
<keyword evidence="2 10" id="KW-0813">Transport</keyword>
<evidence type="ECO:0000313" key="11">
    <source>
        <dbReference type="EMBL" id="CAD5119615.1"/>
    </source>
</evidence>
<evidence type="ECO:0000256" key="5">
    <source>
        <dbReference type="ARBA" id="ARBA00022989"/>
    </source>
</evidence>
<dbReference type="PANTHER" id="PTHR11893:SF36">
    <property type="entry name" value="INNEXIN-5"/>
    <property type="match status" value="1"/>
</dbReference>
<evidence type="ECO:0000256" key="7">
    <source>
        <dbReference type="ARBA" id="ARBA00023136"/>
    </source>
</evidence>
<keyword evidence="9" id="KW-0325">Glycoprotein</keyword>
<protein>
    <recommendedName>
        <fullName evidence="10">Innexin</fullName>
    </recommendedName>
</protein>
<comment type="caution">
    <text evidence="11">The sequence shown here is derived from an EMBL/GenBank/DDBJ whole genome shotgun (WGS) entry which is preliminary data.</text>
</comment>
<dbReference type="InterPro" id="IPR000990">
    <property type="entry name" value="Innexin"/>
</dbReference>
<evidence type="ECO:0000256" key="3">
    <source>
        <dbReference type="ARBA" id="ARBA00022475"/>
    </source>
</evidence>
<organism evidence="11 12">
    <name type="scientific">Dimorphilus gyrociliatus</name>
    <dbReference type="NCBI Taxonomy" id="2664684"/>
    <lineage>
        <taxon>Eukaryota</taxon>
        <taxon>Metazoa</taxon>
        <taxon>Spiralia</taxon>
        <taxon>Lophotrochozoa</taxon>
        <taxon>Annelida</taxon>
        <taxon>Polychaeta</taxon>
        <taxon>Polychaeta incertae sedis</taxon>
        <taxon>Dinophilidae</taxon>
        <taxon>Dimorphilus</taxon>
    </lineage>
</organism>
<evidence type="ECO:0000256" key="6">
    <source>
        <dbReference type="ARBA" id="ARBA00023065"/>
    </source>
</evidence>
<dbReference type="GO" id="GO:0005886">
    <property type="term" value="C:plasma membrane"/>
    <property type="evidence" value="ECO:0007669"/>
    <property type="project" value="UniProtKB-SubCell"/>
</dbReference>
<evidence type="ECO:0000256" key="10">
    <source>
        <dbReference type="RuleBase" id="RU010713"/>
    </source>
</evidence>